<dbReference type="Proteomes" id="UP000003963">
    <property type="component" value="Unassembled WGS sequence"/>
</dbReference>
<gene>
    <name evidence="1" type="ORF">SSOG_09096</name>
</gene>
<protein>
    <submittedName>
        <fullName evidence="1">Uncharacterized protein</fullName>
    </submittedName>
</protein>
<name>D9WWV4_9ACTN</name>
<accession>D9WWV4</accession>
<dbReference type="STRING" id="457427.SSOG_09096"/>
<dbReference type="RefSeq" id="WP_009721179.1">
    <property type="nucleotide sequence ID" value="NZ_GG657755.1"/>
</dbReference>
<dbReference type="AlphaFoldDB" id="D9WWV4"/>
<evidence type="ECO:0000313" key="2">
    <source>
        <dbReference type="Proteomes" id="UP000003963"/>
    </source>
</evidence>
<organism evidence="1 2">
    <name type="scientific">Streptomyces himastatinicus ATCC 53653</name>
    <dbReference type="NCBI Taxonomy" id="457427"/>
    <lineage>
        <taxon>Bacteria</taxon>
        <taxon>Bacillati</taxon>
        <taxon>Actinomycetota</taxon>
        <taxon>Actinomycetes</taxon>
        <taxon>Kitasatosporales</taxon>
        <taxon>Streptomycetaceae</taxon>
        <taxon>Streptomyces</taxon>
        <taxon>Streptomyces violaceusniger group</taxon>
    </lineage>
</organism>
<evidence type="ECO:0000313" key="1">
    <source>
        <dbReference type="EMBL" id="EFL29382.1"/>
    </source>
</evidence>
<reference evidence="1 2" key="1">
    <citation type="submission" date="2009-02" db="EMBL/GenBank/DDBJ databases">
        <title>Annotation of Streptomyces hygroscopicus strain ATCC 53653.</title>
        <authorList>
            <consortium name="The Broad Institute Genome Sequencing Platform"/>
            <consortium name="Broad Institute Microbial Sequencing Center"/>
            <person name="Fischbach M."/>
            <person name="Godfrey P."/>
            <person name="Ward D."/>
            <person name="Young S."/>
            <person name="Zeng Q."/>
            <person name="Koehrsen M."/>
            <person name="Alvarado L."/>
            <person name="Berlin A.M."/>
            <person name="Bochicchio J."/>
            <person name="Borenstein D."/>
            <person name="Chapman S.B."/>
            <person name="Chen Z."/>
            <person name="Engels R."/>
            <person name="Freedman E."/>
            <person name="Gellesch M."/>
            <person name="Goldberg J."/>
            <person name="Griggs A."/>
            <person name="Gujja S."/>
            <person name="Heilman E.R."/>
            <person name="Heiman D.I."/>
            <person name="Hepburn T.A."/>
            <person name="Howarth C."/>
            <person name="Jen D."/>
            <person name="Larson L."/>
            <person name="Lewis B."/>
            <person name="Mehta T."/>
            <person name="Park D."/>
            <person name="Pearson M."/>
            <person name="Richards J."/>
            <person name="Roberts A."/>
            <person name="Saif S."/>
            <person name="Shea T.D."/>
            <person name="Shenoy N."/>
            <person name="Sisk P."/>
            <person name="Stolte C."/>
            <person name="Sykes S.N."/>
            <person name="Thomson T."/>
            <person name="Walk T."/>
            <person name="White J."/>
            <person name="Yandava C."/>
            <person name="Straight P."/>
            <person name="Clardy J."/>
            <person name="Hung D."/>
            <person name="Kolter R."/>
            <person name="Mekalanos J."/>
            <person name="Walker S."/>
            <person name="Walsh C.T."/>
            <person name="Wieland-Brown L.C."/>
            <person name="Haas B."/>
            <person name="Nusbaum C."/>
            <person name="Birren B."/>
        </authorList>
    </citation>
    <scope>NUCLEOTIDE SEQUENCE [LARGE SCALE GENOMIC DNA]</scope>
    <source>
        <strain evidence="1 2">ATCC 53653</strain>
    </source>
</reference>
<dbReference type="HOGENOM" id="CLU_2526106_0_0_11"/>
<keyword evidence="2" id="KW-1185">Reference proteome</keyword>
<proteinExistence type="predicted"/>
<dbReference type="OrthoDB" id="4316677at2"/>
<dbReference type="EMBL" id="GG657755">
    <property type="protein sequence ID" value="EFL29382.1"/>
    <property type="molecule type" value="Genomic_DNA"/>
</dbReference>
<sequence>MTARDVPIPPAVTFQSGAKLLIELGIVDHITHQGIRHIAKTNPRWPFGPGRPHPYWELANATVMDTDPFLDFFREVYVKPGGAP</sequence>